<evidence type="ECO:0000313" key="2">
    <source>
        <dbReference type="Proteomes" id="UP000012589"/>
    </source>
</evidence>
<reference evidence="1 2" key="1">
    <citation type="journal article" date="2014" name="Genome Announc.">
        <title>Draft genome sequences of the altered schaedler flora, a defined bacterial community from gnotobiotic mice.</title>
        <authorList>
            <person name="Wannemuehler M.J."/>
            <person name="Overstreet A.M."/>
            <person name="Ward D.V."/>
            <person name="Phillips G.J."/>
        </authorList>
    </citation>
    <scope>NUCLEOTIDE SEQUENCE [LARGE SCALE GENOMIC DNA]</scope>
    <source>
        <strain evidence="1 2">ASF492</strain>
    </source>
</reference>
<keyword evidence="2" id="KW-1185">Reference proteome</keyword>
<dbReference type="AlphaFoldDB" id="N2A4F2"/>
<sequence length="68" mass="7471">FRAEHKSRLVKVQSLERISFSAAEQVQCICIRIHLVSVADKGHKAVEAAPHIRAPGDDINFCITGQCA</sequence>
<comment type="caution">
    <text evidence="1">The sequence shown here is derived from an EMBL/GenBank/DDBJ whole genome shotgun (WGS) entry which is preliminary data.</text>
</comment>
<organism evidence="1 2">
    <name type="scientific">Eubacterium plexicaudatum ASF492</name>
    <dbReference type="NCBI Taxonomy" id="1235802"/>
    <lineage>
        <taxon>Bacteria</taxon>
        <taxon>Bacillati</taxon>
        <taxon>Bacillota</taxon>
        <taxon>Clostridia</taxon>
        <taxon>Eubacteriales</taxon>
        <taxon>Eubacteriaceae</taxon>
        <taxon>Eubacterium</taxon>
    </lineage>
</organism>
<evidence type="ECO:0000313" key="1">
    <source>
        <dbReference type="EMBL" id="EMZ19259.1"/>
    </source>
</evidence>
<protein>
    <submittedName>
        <fullName evidence="1">Uncharacterized protein</fullName>
    </submittedName>
</protein>
<accession>N2A4F2</accession>
<gene>
    <name evidence="1" type="ORF">C823_05587</name>
</gene>
<feature type="non-terminal residue" evidence="1">
    <location>
        <position position="1"/>
    </location>
</feature>
<proteinExistence type="predicted"/>
<dbReference type="Proteomes" id="UP000012589">
    <property type="component" value="Unassembled WGS sequence"/>
</dbReference>
<dbReference type="EMBL" id="AQFT01000168">
    <property type="protein sequence ID" value="EMZ19259.1"/>
    <property type="molecule type" value="Genomic_DNA"/>
</dbReference>
<dbReference type="HOGENOM" id="CLU_2818458_0_0_9"/>
<name>N2A4F2_9FIRM</name>